<dbReference type="CDD" id="cd00322">
    <property type="entry name" value="FNR_like"/>
    <property type="match status" value="1"/>
</dbReference>
<dbReference type="PANTHER" id="PTHR47354">
    <property type="entry name" value="NADH OXIDOREDUCTASE HCR"/>
    <property type="match status" value="1"/>
</dbReference>
<dbReference type="GO" id="GO:0016491">
    <property type="term" value="F:oxidoreductase activity"/>
    <property type="evidence" value="ECO:0007669"/>
    <property type="project" value="InterPro"/>
</dbReference>
<sequence length="238" mass="26384">MNLAKKGTIISVKQVAKRTIEVAIKVPADFSFRAGQWIQLILPELKYPDLKGNTRMFSIASSPNRKGELNIIFRSGPSGYKRTLTKMEPGTEVIFSGPYGSMELPQDTSRPFVIIAGGVGVAPFLSMIRFSSETASGHKVSLIYANIHKEETAYLDELLRIEKENPDFKLLNIFGQLKNGQLKKAVNGLMNQKAIWSVIGPQGFVDFVGKYLLGRGVNAQDVVFEQFYPELSPPLSND</sequence>
<organism evidence="2 3">
    <name type="scientific">Candidatus Yanofskybacteria bacterium RIFCSPLOWO2_02_FULL_45_18</name>
    <dbReference type="NCBI Taxonomy" id="1802707"/>
    <lineage>
        <taxon>Bacteria</taxon>
        <taxon>Candidatus Yanofskyibacteriota</taxon>
    </lineage>
</organism>
<dbReference type="InterPro" id="IPR008333">
    <property type="entry name" value="Cbr1-like_FAD-bd_dom"/>
</dbReference>
<dbReference type="EMBL" id="MGKV01000009">
    <property type="protein sequence ID" value="OGN32187.1"/>
    <property type="molecule type" value="Genomic_DNA"/>
</dbReference>
<dbReference type="Pfam" id="PF00175">
    <property type="entry name" value="NAD_binding_1"/>
    <property type="match status" value="1"/>
</dbReference>
<dbReference type="PROSITE" id="PS51384">
    <property type="entry name" value="FAD_FR"/>
    <property type="match status" value="1"/>
</dbReference>
<dbReference type="PANTHER" id="PTHR47354:SF5">
    <property type="entry name" value="PROTEIN RFBI"/>
    <property type="match status" value="1"/>
</dbReference>
<dbReference type="Gene3D" id="3.40.50.80">
    <property type="entry name" value="Nucleotide-binding domain of ferredoxin-NADP reductase (FNR) module"/>
    <property type="match status" value="1"/>
</dbReference>
<evidence type="ECO:0000313" key="2">
    <source>
        <dbReference type="EMBL" id="OGN32187.1"/>
    </source>
</evidence>
<dbReference type="InterPro" id="IPR017938">
    <property type="entry name" value="Riboflavin_synthase-like_b-brl"/>
</dbReference>
<gene>
    <name evidence="2" type="ORF">A3J01_01175</name>
</gene>
<name>A0A1F8H3M5_9BACT</name>
<dbReference type="PRINTS" id="PR00410">
    <property type="entry name" value="PHEHYDRXLASE"/>
</dbReference>
<accession>A0A1F8H3M5</accession>
<dbReference type="InterPro" id="IPR017927">
    <property type="entry name" value="FAD-bd_FR_type"/>
</dbReference>
<dbReference type="InterPro" id="IPR039261">
    <property type="entry name" value="FNR_nucleotide-bd"/>
</dbReference>
<proteinExistence type="predicted"/>
<dbReference type="Pfam" id="PF00970">
    <property type="entry name" value="FAD_binding_6"/>
    <property type="match status" value="1"/>
</dbReference>
<evidence type="ECO:0000259" key="1">
    <source>
        <dbReference type="PROSITE" id="PS51384"/>
    </source>
</evidence>
<reference evidence="2 3" key="1">
    <citation type="journal article" date="2016" name="Nat. Commun.">
        <title>Thousands of microbial genomes shed light on interconnected biogeochemical processes in an aquifer system.</title>
        <authorList>
            <person name="Anantharaman K."/>
            <person name="Brown C.T."/>
            <person name="Hug L.A."/>
            <person name="Sharon I."/>
            <person name="Castelle C.J."/>
            <person name="Probst A.J."/>
            <person name="Thomas B.C."/>
            <person name="Singh A."/>
            <person name="Wilkins M.J."/>
            <person name="Karaoz U."/>
            <person name="Brodie E.L."/>
            <person name="Williams K.H."/>
            <person name="Hubbard S.S."/>
            <person name="Banfield J.F."/>
        </authorList>
    </citation>
    <scope>NUCLEOTIDE SEQUENCE [LARGE SCALE GENOMIC DNA]</scope>
</reference>
<dbReference type="SUPFAM" id="SSF52343">
    <property type="entry name" value="Ferredoxin reductase-like, C-terminal NADP-linked domain"/>
    <property type="match status" value="1"/>
</dbReference>
<dbReference type="InterPro" id="IPR050415">
    <property type="entry name" value="MRET"/>
</dbReference>
<dbReference type="Gene3D" id="2.40.30.10">
    <property type="entry name" value="Translation factors"/>
    <property type="match status" value="1"/>
</dbReference>
<dbReference type="InterPro" id="IPR001433">
    <property type="entry name" value="OxRdtase_FAD/NAD-bd"/>
</dbReference>
<dbReference type="AlphaFoldDB" id="A0A1F8H3M5"/>
<dbReference type="Proteomes" id="UP000177609">
    <property type="component" value="Unassembled WGS sequence"/>
</dbReference>
<dbReference type="STRING" id="1802707.A3J01_01175"/>
<comment type="caution">
    <text evidence="2">The sequence shown here is derived from an EMBL/GenBank/DDBJ whole genome shotgun (WGS) entry which is preliminary data.</text>
</comment>
<protein>
    <recommendedName>
        <fullName evidence="1">FAD-binding FR-type domain-containing protein</fullName>
    </recommendedName>
</protein>
<dbReference type="SUPFAM" id="SSF63380">
    <property type="entry name" value="Riboflavin synthase domain-like"/>
    <property type="match status" value="1"/>
</dbReference>
<evidence type="ECO:0000313" key="3">
    <source>
        <dbReference type="Proteomes" id="UP000177609"/>
    </source>
</evidence>
<feature type="domain" description="FAD-binding FR-type" evidence="1">
    <location>
        <begin position="2"/>
        <end position="105"/>
    </location>
</feature>